<reference evidence="1" key="2">
    <citation type="submission" date="2022-06" db="UniProtKB">
        <authorList>
            <consortium name="EnsemblMetazoa"/>
        </authorList>
    </citation>
    <scope>IDENTIFICATION</scope>
    <source>
        <strain evidence="1">DF5081</strain>
    </source>
</reference>
<keyword evidence="2" id="KW-1185">Reference proteome</keyword>
<sequence length="81" mass="9150">MRVLLPRTLPSGMQSFRESHPALAKVATSRLCCVCLGKRHATELCLHKTRKCQRCMERHHTSLCNLEVAEKKSGTPSEGFR</sequence>
<protein>
    <submittedName>
        <fullName evidence="1">Uncharacterized protein</fullName>
    </submittedName>
</protein>
<name>A0A8R1EJ46_CAEJA</name>
<reference evidence="2" key="1">
    <citation type="submission" date="2010-08" db="EMBL/GenBank/DDBJ databases">
        <authorList>
            <consortium name="Caenorhabditis japonica Sequencing Consortium"/>
            <person name="Wilson R.K."/>
        </authorList>
    </citation>
    <scope>NUCLEOTIDE SEQUENCE [LARGE SCALE GENOMIC DNA]</scope>
    <source>
        <strain evidence="2">DF5081</strain>
    </source>
</reference>
<proteinExistence type="predicted"/>
<dbReference type="AlphaFoldDB" id="A0A8R1EJ46"/>
<evidence type="ECO:0000313" key="1">
    <source>
        <dbReference type="EnsemblMetazoa" id="CJA37573.1"/>
    </source>
</evidence>
<dbReference type="EnsemblMetazoa" id="CJA37573.1">
    <property type="protein sequence ID" value="CJA37573.1"/>
    <property type="gene ID" value="WBGene00213420"/>
</dbReference>
<accession>A0A8R1EJ46</accession>
<evidence type="ECO:0000313" key="2">
    <source>
        <dbReference type="Proteomes" id="UP000005237"/>
    </source>
</evidence>
<organism evidence="1 2">
    <name type="scientific">Caenorhabditis japonica</name>
    <dbReference type="NCBI Taxonomy" id="281687"/>
    <lineage>
        <taxon>Eukaryota</taxon>
        <taxon>Metazoa</taxon>
        <taxon>Ecdysozoa</taxon>
        <taxon>Nematoda</taxon>
        <taxon>Chromadorea</taxon>
        <taxon>Rhabditida</taxon>
        <taxon>Rhabditina</taxon>
        <taxon>Rhabditomorpha</taxon>
        <taxon>Rhabditoidea</taxon>
        <taxon>Rhabditidae</taxon>
        <taxon>Peloderinae</taxon>
        <taxon>Caenorhabditis</taxon>
    </lineage>
</organism>
<dbReference type="Proteomes" id="UP000005237">
    <property type="component" value="Unassembled WGS sequence"/>
</dbReference>